<sequence length="27" mass="2973">MIDWLAKVNYRIGVGAFIVALIIAIIV</sequence>
<evidence type="ECO:0000313" key="2">
    <source>
        <dbReference type="EMBL" id="AKN10796.1"/>
    </source>
</evidence>
<feature type="transmembrane region" description="Helical" evidence="1">
    <location>
        <begin position="9"/>
        <end position="26"/>
    </location>
</feature>
<proteinExistence type="predicted"/>
<keyword evidence="1" id="KW-1133">Transmembrane helix</keyword>
<keyword evidence="1" id="KW-0472">Membrane</keyword>
<accession>A0A0H3YCQ0</accession>
<name>A0A0H3YCQ0_HV1</name>
<evidence type="ECO:0000256" key="1">
    <source>
        <dbReference type="SAM" id="Phobius"/>
    </source>
</evidence>
<keyword evidence="1" id="KW-0812">Transmembrane</keyword>
<protein>
    <submittedName>
        <fullName evidence="2">Truncated vpu protein</fullName>
    </submittedName>
</protein>
<organism evidence="2">
    <name type="scientific">Human immunodeficiency virus type 1</name>
    <name type="common">HIV-1</name>
    <dbReference type="NCBI Taxonomy" id="11676"/>
    <lineage>
        <taxon>Viruses</taxon>
        <taxon>Riboviria</taxon>
        <taxon>Pararnavirae</taxon>
        <taxon>Artverviricota</taxon>
        <taxon>Revtraviricetes</taxon>
        <taxon>Ortervirales</taxon>
        <taxon>Retroviridae</taxon>
        <taxon>Orthoretrovirinae</taxon>
        <taxon>Lentivirus</taxon>
        <taxon>Lentivirus humimdef1</taxon>
    </lineage>
</organism>
<reference evidence="2" key="1">
    <citation type="journal article" date="2015" name="J. Clin. Microbiol.">
        <title>Long-Range HIV Genotyping Using Viral RNA and Proviral DNA for Analysis of HIV Drug Resistance and HIV Clustering.</title>
        <authorList>
            <person name="Novitsky V."/>
            <person name="Zahralban-Steele M."/>
            <person name="McLane M.F."/>
            <person name="Moyo S."/>
            <person name="van Widenfelt E."/>
            <person name="Gaseitsiwe S."/>
            <person name="Makhema J."/>
            <person name="Essex M."/>
        </authorList>
    </citation>
    <scope>NUCLEOTIDE SEQUENCE</scope>
    <source>
        <strain evidence="2">Bcpp_00186_amp2</strain>
    </source>
</reference>
<dbReference type="EMBL" id="KR861277">
    <property type="protein sequence ID" value="AKN10796.1"/>
    <property type="molecule type" value="Genomic_DNA"/>
</dbReference>
<gene>
    <name evidence="2" type="primary">vpu</name>
</gene>
<organismHost>
    <name type="scientific">Homo sapiens</name>
    <name type="common">Human</name>
    <dbReference type="NCBI Taxonomy" id="9606"/>
</organismHost>